<dbReference type="PROSITE" id="PS50109">
    <property type="entry name" value="HIS_KIN"/>
    <property type="match status" value="1"/>
</dbReference>
<dbReference type="PRINTS" id="PR00344">
    <property type="entry name" value="BCTRLSENSOR"/>
</dbReference>
<comment type="function">
    <text evidence="13">Member of the two-component regulatory system KdpD/KdpE involved in the regulation of the kdp operon. KdpD may function as a membrane-associated protein kinase that phosphorylates KdpE in response to environmental signals.</text>
</comment>
<dbReference type="Gene3D" id="1.10.287.130">
    <property type="match status" value="1"/>
</dbReference>
<dbReference type="SUPFAM" id="SSF52540">
    <property type="entry name" value="P-loop containing nucleoside triphosphate hydrolases"/>
    <property type="match status" value="1"/>
</dbReference>
<dbReference type="Gene3D" id="3.40.50.300">
    <property type="entry name" value="P-loop containing nucleotide triphosphate hydrolases"/>
    <property type="match status" value="1"/>
</dbReference>
<evidence type="ECO:0000256" key="1">
    <source>
        <dbReference type="ARBA" id="ARBA00000085"/>
    </source>
</evidence>
<dbReference type="InterPro" id="IPR005467">
    <property type="entry name" value="His_kinase_dom"/>
</dbReference>
<keyword evidence="6 15" id="KW-0812">Transmembrane</keyword>
<evidence type="ECO:0000256" key="13">
    <source>
        <dbReference type="ARBA" id="ARBA00057300"/>
    </source>
</evidence>
<dbReference type="SMART" id="SM00387">
    <property type="entry name" value="HATPase_c"/>
    <property type="match status" value="1"/>
</dbReference>
<name>A0A017TI16_9BACT</name>
<evidence type="ECO:0000256" key="9">
    <source>
        <dbReference type="ARBA" id="ARBA00022840"/>
    </source>
</evidence>
<dbReference type="InterPro" id="IPR036890">
    <property type="entry name" value="HATPase_C_sf"/>
</dbReference>
<evidence type="ECO:0000256" key="2">
    <source>
        <dbReference type="ARBA" id="ARBA00004141"/>
    </source>
</evidence>
<evidence type="ECO:0000313" key="17">
    <source>
        <dbReference type="EMBL" id="EYF08261.1"/>
    </source>
</evidence>
<keyword evidence="17" id="KW-0813">Transport</keyword>
<feature type="transmembrane region" description="Helical" evidence="15">
    <location>
        <begin position="500"/>
        <end position="519"/>
    </location>
</feature>
<dbReference type="STRING" id="1192034.CAP_6022"/>
<evidence type="ECO:0000256" key="8">
    <source>
        <dbReference type="ARBA" id="ARBA00022777"/>
    </source>
</evidence>
<dbReference type="Pfam" id="PF13493">
    <property type="entry name" value="DUF4118"/>
    <property type="match status" value="1"/>
</dbReference>
<dbReference type="Gene3D" id="3.30.565.10">
    <property type="entry name" value="Histidine kinase-like ATPase, C-terminal domain"/>
    <property type="match status" value="1"/>
</dbReference>
<dbReference type="InterPro" id="IPR038318">
    <property type="entry name" value="KdpD_sf"/>
</dbReference>
<comment type="caution">
    <text evidence="17">The sequence shown here is derived from an EMBL/GenBank/DDBJ whole genome shotgun (WGS) entry which is preliminary data.</text>
</comment>
<dbReference type="SUPFAM" id="SSF55874">
    <property type="entry name" value="ATPase domain of HSP90 chaperone/DNA topoisomerase II/histidine kinase"/>
    <property type="match status" value="1"/>
</dbReference>
<dbReference type="FunFam" id="3.30.565.10:FF:000042">
    <property type="entry name" value="Two-component sensor histidine kinase KdpD"/>
    <property type="match status" value="1"/>
</dbReference>
<dbReference type="CDD" id="cd00082">
    <property type="entry name" value="HisKA"/>
    <property type="match status" value="1"/>
</dbReference>
<dbReference type="InterPro" id="IPR052023">
    <property type="entry name" value="Histidine_kinase_KdpD"/>
</dbReference>
<keyword evidence="5" id="KW-0808">Transferase</keyword>
<dbReference type="PANTHER" id="PTHR45569:SF1">
    <property type="entry name" value="SENSOR PROTEIN KDPD"/>
    <property type="match status" value="1"/>
</dbReference>
<dbReference type="Gene3D" id="3.40.50.620">
    <property type="entry name" value="HUPs"/>
    <property type="match status" value="1"/>
</dbReference>
<dbReference type="InterPro" id="IPR003852">
    <property type="entry name" value="Sig_transdc_His_kinase_KdpD_N"/>
</dbReference>
<sequence>MRSRSAEGEARERLAAHVMSERNERGERPDPDALLRRVQEEEARAHQGKLKVFFGFAPGVGKTYRMLQVARDLVIDQRVEVVVGLVETHRRPETAAMVLGLELLPRRQVTYRGRVLEELDLDAALSRRPKVLLVDELAHTNAPGSRHAKRWQDVLELLDAGIDVLTTVNVQHVESLNDVVAQITGVRVRETIPDKILDRADGIEVVDIAPEELLQRLAEGKVYLPDQAQRAADHFFQRGNLLALRELALRRTAQHVDEDVQAYRERHGVSVTWPAGERLLVCVGPAPSSGRLIRAAARMAAGLRCPWVAAYVEAAPLGRQGDEDRARLEAHLRLAESLGGAVTRLSAGRVSESLLGYARRNNVTRLIIGKPTHSRVRDRLRGSLLDEVVRGSGDIDVHVISGDAGGAREGGKPRGAGAPIAFAPYGWALAAVAVATAVATAIRSVLAVPELDGLYLVAVIVVAMRLGRGPSILTAALGVAAYDFFFVAPRFTFAVADGRYFLTFAMMFGVGFVVSELTTRLRRQEQDALAREERTAALYALSRDLGRVEVPSDVAAAVVRHAAEVFEAAVFVLRADDAGALQQLGAAPRGAILEAKEMGVARWCHDHGRMAGLGTDTLPGSRAMCMPLGIGASRLGVLALAPKAKAPLRVEQRALLEVFCRQAAFAFERARLAEEARASALRAKTEEMRSSLLSAVSHDLRTPLAGITGAATALRDDGNLGEGTRRELLESVCDEAERLERLLANLLDMTRLEAGGLSLKRDWVPLEEVIGSALTRLEARLGERQVEISIPAELPLMWVDPVLFGQIFVNLFENAAKYTPPESPIVVKVREEGGVVSVEVMDRGPGLPRGAEQRVFEKFFRGAHVGVSGVGLGLPICRGIAEAHGGTMQAEQREGGGAMFRVTVPLGGEAPQMPPEPPEPPEARKSEGGA</sequence>
<keyword evidence="11" id="KW-0902">Two-component regulatory system</keyword>
<feature type="region of interest" description="Disordered" evidence="14">
    <location>
        <begin position="904"/>
        <end position="930"/>
    </location>
</feature>
<keyword evidence="18" id="KW-1185">Reference proteome</keyword>
<evidence type="ECO:0000256" key="11">
    <source>
        <dbReference type="ARBA" id="ARBA00023012"/>
    </source>
</evidence>
<evidence type="ECO:0000313" key="18">
    <source>
        <dbReference type="Proteomes" id="UP000019678"/>
    </source>
</evidence>
<accession>A0A017TI16</accession>
<keyword evidence="9" id="KW-0067">ATP-binding</keyword>
<dbReference type="GO" id="GO:0005737">
    <property type="term" value="C:cytoplasm"/>
    <property type="evidence" value="ECO:0007669"/>
    <property type="project" value="UniProtKB-ARBA"/>
</dbReference>
<evidence type="ECO:0000256" key="7">
    <source>
        <dbReference type="ARBA" id="ARBA00022741"/>
    </source>
</evidence>
<keyword evidence="17" id="KW-0407">Ion channel</keyword>
<keyword evidence="8 17" id="KW-0418">Kinase</keyword>
<dbReference type="eggNOG" id="COG2205">
    <property type="taxonomic scope" value="Bacteria"/>
</dbReference>
<keyword evidence="10 15" id="KW-1133">Transmembrane helix</keyword>
<dbReference type="Gene3D" id="3.30.450.40">
    <property type="match status" value="1"/>
</dbReference>
<feature type="transmembrane region" description="Helical" evidence="15">
    <location>
        <begin position="454"/>
        <end position="480"/>
    </location>
</feature>
<feature type="domain" description="Histidine kinase" evidence="16">
    <location>
        <begin position="695"/>
        <end position="908"/>
    </location>
</feature>
<dbReference type="InterPro" id="IPR014729">
    <property type="entry name" value="Rossmann-like_a/b/a_fold"/>
</dbReference>
<dbReference type="SMART" id="SM00388">
    <property type="entry name" value="HisKA"/>
    <property type="match status" value="1"/>
</dbReference>
<keyword evidence="17" id="KW-0406">Ion transport</keyword>
<evidence type="ECO:0000256" key="15">
    <source>
        <dbReference type="SAM" id="Phobius"/>
    </source>
</evidence>
<dbReference type="SUPFAM" id="SSF55781">
    <property type="entry name" value="GAF domain-like"/>
    <property type="match status" value="1"/>
</dbReference>
<dbReference type="PANTHER" id="PTHR45569">
    <property type="entry name" value="SENSOR PROTEIN KDPD"/>
    <property type="match status" value="1"/>
</dbReference>
<dbReference type="InterPro" id="IPR003661">
    <property type="entry name" value="HisK_dim/P_dom"/>
</dbReference>
<dbReference type="CDD" id="cd00075">
    <property type="entry name" value="HATPase"/>
    <property type="match status" value="1"/>
</dbReference>
<dbReference type="Proteomes" id="UP000019678">
    <property type="component" value="Unassembled WGS sequence"/>
</dbReference>
<dbReference type="SUPFAM" id="SSF47384">
    <property type="entry name" value="Homodimeric domain of signal transducing histidine kinase"/>
    <property type="match status" value="1"/>
</dbReference>
<feature type="region of interest" description="Disordered" evidence="14">
    <location>
        <begin position="1"/>
        <end position="33"/>
    </location>
</feature>
<evidence type="ECO:0000256" key="3">
    <source>
        <dbReference type="ARBA" id="ARBA00012438"/>
    </source>
</evidence>
<dbReference type="FunFam" id="3.40.50.300:FF:000483">
    <property type="entry name" value="Sensor histidine kinase KdpD"/>
    <property type="match status" value="1"/>
</dbReference>
<keyword evidence="12 15" id="KW-0472">Membrane</keyword>
<proteinExistence type="predicted"/>
<dbReference type="GO" id="GO:0005886">
    <property type="term" value="C:plasma membrane"/>
    <property type="evidence" value="ECO:0007669"/>
    <property type="project" value="TreeGrafter"/>
</dbReference>
<dbReference type="InterPro" id="IPR004358">
    <property type="entry name" value="Sig_transdc_His_kin-like_C"/>
</dbReference>
<dbReference type="Pfam" id="PF02518">
    <property type="entry name" value="HATPase_c"/>
    <property type="match status" value="1"/>
</dbReference>
<dbReference type="InterPro" id="IPR027417">
    <property type="entry name" value="P-loop_NTPase"/>
</dbReference>
<feature type="transmembrane region" description="Helical" evidence="15">
    <location>
        <begin position="422"/>
        <end position="442"/>
    </location>
</feature>
<dbReference type="EC" id="2.7.13.3" evidence="3"/>
<keyword evidence="7" id="KW-0547">Nucleotide-binding</keyword>
<evidence type="ECO:0000256" key="10">
    <source>
        <dbReference type="ARBA" id="ARBA00022989"/>
    </source>
</evidence>
<feature type="compositionally biased region" description="Basic and acidic residues" evidence="14">
    <location>
        <begin position="921"/>
        <end position="930"/>
    </location>
</feature>
<protein>
    <recommendedName>
        <fullName evidence="3">histidine kinase</fullName>
        <ecNumber evidence="3">2.7.13.3</ecNumber>
    </recommendedName>
</protein>
<dbReference type="GO" id="GO:0034220">
    <property type="term" value="P:monoatomic ion transmembrane transport"/>
    <property type="evidence" value="ECO:0007669"/>
    <property type="project" value="UniProtKB-KW"/>
</dbReference>
<evidence type="ECO:0000256" key="14">
    <source>
        <dbReference type="SAM" id="MobiDB-lite"/>
    </source>
</evidence>
<dbReference type="GO" id="GO:0005524">
    <property type="term" value="F:ATP binding"/>
    <property type="evidence" value="ECO:0007669"/>
    <property type="project" value="UniProtKB-KW"/>
</dbReference>
<dbReference type="Gene3D" id="1.20.120.620">
    <property type="entry name" value="Backbone structure of the membrane domain of e. Coli histidine kinase receptor kdpd"/>
    <property type="match status" value="1"/>
</dbReference>
<dbReference type="InterPro" id="IPR003018">
    <property type="entry name" value="GAF"/>
</dbReference>
<dbReference type="SUPFAM" id="SSF52402">
    <property type="entry name" value="Adenine nucleotide alpha hydrolases-like"/>
    <property type="match status" value="1"/>
</dbReference>
<dbReference type="GO" id="GO:0042802">
    <property type="term" value="F:identical protein binding"/>
    <property type="evidence" value="ECO:0007669"/>
    <property type="project" value="UniProtKB-ARBA"/>
</dbReference>
<evidence type="ECO:0000256" key="4">
    <source>
        <dbReference type="ARBA" id="ARBA00022553"/>
    </source>
</evidence>
<dbReference type="GO" id="GO:0000155">
    <property type="term" value="F:phosphorelay sensor kinase activity"/>
    <property type="evidence" value="ECO:0007669"/>
    <property type="project" value="InterPro"/>
</dbReference>
<dbReference type="AlphaFoldDB" id="A0A017TI16"/>
<evidence type="ECO:0000256" key="6">
    <source>
        <dbReference type="ARBA" id="ARBA00022692"/>
    </source>
</evidence>
<dbReference type="InterPro" id="IPR025201">
    <property type="entry name" value="KdpD_TM"/>
</dbReference>
<dbReference type="InterPro" id="IPR003594">
    <property type="entry name" value="HATPase_dom"/>
</dbReference>
<keyword evidence="4" id="KW-0597">Phosphoprotein</keyword>
<dbReference type="Pfam" id="PF00512">
    <property type="entry name" value="HisKA"/>
    <property type="match status" value="1"/>
</dbReference>
<dbReference type="Pfam" id="PF13492">
    <property type="entry name" value="GAF_3"/>
    <property type="match status" value="1"/>
</dbReference>
<dbReference type="EMBL" id="ASRX01000005">
    <property type="protein sequence ID" value="EYF08261.1"/>
    <property type="molecule type" value="Genomic_DNA"/>
</dbReference>
<evidence type="ECO:0000259" key="16">
    <source>
        <dbReference type="PROSITE" id="PS50109"/>
    </source>
</evidence>
<evidence type="ECO:0000256" key="5">
    <source>
        <dbReference type="ARBA" id="ARBA00022679"/>
    </source>
</evidence>
<dbReference type="InterPro" id="IPR029016">
    <property type="entry name" value="GAF-like_dom_sf"/>
</dbReference>
<dbReference type="InterPro" id="IPR036097">
    <property type="entry name" value="HisK_dim/P_sf"/>
</dbReference>
<gene>
    <name evidence="17" type="ORF">CAP_6022</name>
</gene>
<evidence type="ECO:0000256" key="12">
    <source>
        <dbReference type="ARBA" id="ARBA00023136"/>
    </source>
</evidence>
<dbReference type="CDD" id="cd01987">
    <property type="entry name" value="USP_KdpD-like"/>
    <property type="match status" value="1"/>
</dbReference>
<dbReference type="Pfam" id="PF02702">
    <property type="entry name" value="KdpD"/>
    <property type="match status" value="1"/>
</dbReference>
<reference evidence="17 18" key="1">
    <citation type="submission" date="2013-05" db="EMBL/GenBank/DDBJ databases">
        <title>Genome assembly of Chondromyces apiculatus DSM 436.</title>
        <authorList>
            <person name="Sharma G."/>
            <person name="Khatri I."/>
            <person name="Kaur C."/>
            <person name="Mayilraj S."/>
            <person name="Subramanian S."/>
        </authorList>
    </citation>
    <scope>NUCLEOTIDE SEQUENCE [LARGE SCALE GENOMIC DNA]</scope>
    <source>
        <strain evidence="17 18">DSM 436</strain>
    </source>
</reference>
<comment type="subcellular location">
    <subcellularLocation>
        <location evidence="2">Membrane</location>
        <topology evidence="2">Multi-pass membrane protein</topology>
    </subcellularLocation>
</comment>
<comment type="catalytic activity">
    <reaction evidence="1">
        <text>ATP + protein L-histidine = ADP + protein N-phospho-L-histidine.</text>
        <dbReference type="EC" id="2.7.13.3"/>
    </reaction>
</comment>
<organism evidence="17 18">
    <name type="scientific">Chondromyces apiculatus DSM 436</name>
    <dbReference type="NCBI Taxonomy" id="1192034"/>
    <lineage>
        <taxon>Bacteria</taxon>
        <taxon>Pseudomonadati</taxon>
        <taxon>Myxococcota</taxon>
        <taxon>Polyangia</taxon>
        <taxon>Polyangiales</taxon>
        <taxon>Polyangiaceae</taxon>
        <taxon>Chondromyces</taxon>
    </lineage>
</organism>